<dbReference type="InterPro" id="IPR016169">
    <property type="entry name" value="FAD-bd_PCMH_sub2"/>
</dbReference>
<reference evidence="4" key="2">
    <citation type="submission" date="2020-09" db="EMBL/GenBank/DDBJ databases">
        <authorList>
            <person name="Sun Q."/>
            <person name="Zhou Y."/>
        </authorList>
    </citation>
    <scope>NUCLEOTIDE SEQUENCE</scope>
    <source>
        <strain evidence="4">CGMCC 4.7306</strain>
    </source>
</reference>
<dbReference type="InterPro" id="IPR036318">
    <property type="entry name" value="FAD-bd_PCMH-like_sf"/>
</dbReference>
<keyword evidence="1" id="KW-0285">Flavoprotein</keyword>
<proteinExistence type="predicted"/>
<dbReference type="GO" id="GO:0003824">
    <property type="term" value="F:catalytic activity"/>
    <property type="evidence" value="ECO:0007669"/>
    <property type="project" value="InterPro"/>
</dbReference>
<gene>
    <name evidence="4" type="ORF">GCM10011575_33550</name>
</gene>
<evidence type="ECO:0000313" key="5">
    <source>
        <dbReference type="Proteomes" id="UP000613840"/>
    </source>
</evidence>
<dbReference type="InterPro" id="IPR016166">
    <property type="entry name" value="FAD-bd_PCMH"/>
</dbReference>
<evidence type="ECO:0000256" key="1">
    <source>
        <dbReference type="ARBA" id="ARBA00022630"/>
    </source>
</evidence>
<dbReference type="SUPFAM" id="SSF55103">
    <property type="entry name" value="FAD-linked oxidases, C-terminal domain"/>
    <property type="match status" value="1"/>
</dbReference>
<dbReference type="PANTHER" id="PTHR11748:SF103">
    <property type="entry name" value="GLYCOLATE OXIDASE SUBUNIT GLCE"/>
    <property type="match status" value="1"/>
</dbReference>
<dbReference type="Gene3D" id="3.30.465.10">
    <property type="match status" value="1"/>
</dbReference>
<dbReference type="InterPro" id="IPR006094">
    <property type="entry name" value="Oxid_FAD_bind_N"/>
</dbReference>
<sequence>MAAAGTVSAVDDHQSPTDLEAAARLLRDTAGERVRILISGAGSKLGWAGPVDSPDLEISTAGLDQLIDYRPGDMTVAVQAGMPLDALQPVLAEHGQWLAIDPPTQAAGATIGGLLVSGDAGPCRLRHGTLRDLSIGCTLVLADGTIARAGGHVIKNVAGYDLTKLMHGSLGTLALVVEVVLRLNPLPAASRTILCKLDATGGIRATAAVIGSGVEPSAVEWSGTPSGTGNLLVRLDGTARTIEALSDHAVRALRDSGAHNPEIVSEAPSTPSGISGPELVAGQPAPATVCLGTLPDQLPMIAEKIDKLADRHQVAVSMISSTGLGLHTARLSGPIAAQAAMVDELGAVVQHLGGSLALRDRDPELDRVRGTSAPMPEQPPAAALQRAVKDRFDPDHRLAPGRFAPWF</sequence>
<dbReference type="SUPFAM" id="SSF56176">
    <property type="entry name" value="FAD-binding/transporter-associated domain-like"/>
    <property type="match status" value="1"/>
</dbReference>
<comment type="caution">
    <text evidence="4">The sequence shown here is derived from an EMBL/GenBank/DDBJ whole genome shotgun (WGS) entry which is preliminary data.</text>
</comment>
<accession>A0A917SDK9</accession>
<evidence type="ECO:0000259" key="3">
    <source>
        <dbReference type="PROSITE" id="PS51387"/>
    </source>
</evidence>
<dbReference type="InterPro" id="IPR016164">
    <property type="entry name" value="FAD-linked_Oxase-like_C"/>
</dbReference>
<dbReference type="PANTHER" id="PTHR11748">
    <property type="entry name" value="D-LACTATE DEHYDROGENASE"/>
    <property type="match status" value="1"/>
</dbReference>
<dbReference type="PROSITE" id="PS51387">
    <property type="entry name" value="FAD_PCMH"/>
    <property type="match status" value="1"/>
</dbReference>
<dbReference type="AlphaFoldDB" id="A0A917SDK9"/>
<organism evidence="4 5">
    <name type="scientific">Microlunatus endophyticus</name>
    <dbReference type="NCBI Taxonomy" id="1716077"/>
    <lineage>
        <taxon>Bacteria</taxon>
        <taxon>Bacillati</taxon>
        <taxon>Actinomycetota</taxon>
        <taxon>Actinomycetes</taxon>
        <taxon>Propionibacteriales</taxon>
        <taxon>Propionibacteriaceae</taxon>
        <taxon>Microlunatus</taxon>
    </lineage>
</organism>
<feature type="domain" description="FAD-binding PCMH-type" evidence="3">
    <location>
        <begin position="2"/>
        <end position="186"/>
    </location>
</feature>
<keyword evidence="2" id="KW-0274">FAD</keyword>
<evidence type="ECO:0000256" key="2">
    <source>
        <dbReference type="ARBA" id="ARBA00022827"/>
    </source>
</evidence>
<dbReference type="EMBL" id="BMMZ01000009">
    <property type="protein sequence ID" value="GGL72584.1"/>
    <property type="molecule type" value="Genomic_DNA"/>
</dbReference>
<keyword evidence="5" id="KW-1185">Reference proteome</keyword>
<reference evidence="4" key="1">
    <citation type="journal article" date="2014" name="Int. J. Syst. Evol. Microbiol.">
        <title>Complete genome sequence of Corynebacterium casei LMG S-19264T (=DSM 44701T), isolated from a smear-ripened cheese.</title>
        <authorList>
            <consortium name="US DOE Joint Genome Institute (JGI-PGF)"/>
            <person name="Walter F."/>
            <person name="Albersmeier A."/>
            <person name="Kalinowski J."/>
            <person name="Ruckert C."/>
        </authorList>
    </citation>
    <scope>NUCLEOTIDE SEQUENCE</scope>
    <source>
        <strain evidence="4">CGMCC 4.7306</strain>
    </source>
</reference>
<name>A0A917SDK9_9ACTN</name>
<dbReference type="Proteomes" id="UP000613840">
    <property type="component" value="Unassembled WGS sequence"/>
</dbReference>
<dbReference type="Pfam" id="PF01565">
    <property type="entry name" value="FAD_binding_4"/>
    <property type="match status" value="1"/>
</dbReference>
<evidence type="ECO:0000313" key="4">
    <source>
        <dbReference type="EMBL" id="GGL72584.1"/>
    </source>
</evidence>
<dbReference type="RefSeq" id="WP_188896534.1">
    <property type="nucleotide sequence ID" value="NZ_BMMZ01000009.1"/>
</dbReference>
<dbReference type="GO" id="GO:0071949">
    <property type="term" value="F:FAD binding"/>
    <property type="evidence" value="ECO:0007669"/>
    <property type="project" value="InterPro"/>
</dbReference>
<protein>
    <submittedName>
        <fullName evidence="4">FAD-linked oxidase</fullName>
    </submittedName>
</protein>